<evidence type="ECO:0000313" key="3">
    <source>
        <dbReference type="Proteomes" id="UP000054721"/>
    </source>
</evidence>
<evidence type="ECO:0000313" key="2">
    <source>
        <dbReference type="EMBL" id="KRZ46955.1"/>
    </source>
</evidence>
<keyword evidence="1" id="KW-1133">Transmembrane helix</keyword>
<name>A0A0V1KI68_9BILA</name>
<evidence type="ECO:0000256" key="1">
    <source>
        <dbReference type="SAM" id="Phobius"/>
    </source>
</evidence>
<gene>
    <name evidence="2" type="ORF">T02_13322</name>
</gene>
<organism evidence="2 3">
    <name type="scientific">Trichinella nativa</name>
    <dbReference type="NCBI Taxonomy" id="6335"/>
    <lineage>
        <taxon>Eukaryota</taxon>
        <taxon>Metazoa</taxon>
        <taxon>Ecdysozoa</taxon>
        <taxon>Nematoda</taxon>
        <taxon>Enoplea</taxon>
        <taxon>Dorylaimia</taxon>
        <taxon>Trichinellida</taxon>
        <taxon>Trichinellidae</taxon>
        <taxon>Trichinella</taxon>
    </lineage>
</organism>
<keyword evidence="3" id="KW-1185">Reference proteome</keyword>
<dbReference type="EMBL" id="JYDW01001707">
    <property type="protein sequence ID" value="KRZ46955.1"/>
    <property type="molecule type" value="Genomic_DNA"/>
</dbReference>
<sequence length="47" mass="5454">MKFPLSTLFIVSHKFENAVYSFSLKSMWPGIGILLYVVGWKKEEEAM</sequence>
<reference evidence="2 3" key="1">
    <citation type="submission" date="2015-05" db="EMBL/GenBank/DDBJ databases">
        <title>Evolution of Trichinella species and genotypes.</title>
        <authorList>
            <person name="Korhonen P.K."/>
            <person name="Edoardo P."/>
            <person name="Giuseppe L.R."/>
            <person name="Gasser R.B."/>
        </authorList>
    </citation>
    <scope>NUCLEOTIDE SEQUENCE [LARGE SCALE GENOMIC DNA]</scope>
    <source>
        <strain evidence="2">ISS10</strain>
    </source>
</reference>
<proteinExistence type="predicted"/>
<comment type="caution">
    <text evidence="2">The sequence shown here is derived from an EMBL/GenBank/DDBJ whole genome shotgun (WGS) entry which is preliminary data.</text>
</comment>
<dbReference type="AlphaFoldDB" id="A0A0V1KI68"/>
<keyword evidence="1" id="KW-0472">Membrane</keyword>
<protein>
    <submittedName>
        <fullName evidence="2">Uncharacterized protein</fullName>
    </submittedName>
</protein>
<feature type="transmembrane region" description="Helical" evidence="1">
    <location>
        <begin position="20"/>
        <end position="38"/>
    </location>
</feature>
<keyword evidence="1" id="KW-0812">Transmembrane</keyword>
<accession>A0A0V1KI68</accession>
<dbReference type="Proteomes" id="UP000054721">
    <property type="component" value="Unassembled WGS sequence"/>
</dbReference>